<evidence type="ECO:0000313" key="2">
    <source>
        <dbReference type="WBParaSite" id="Csp11.Scaffold620.g6124.t1"/>
    </source>
</evidence>
<evidence type="ECO:0000313" key="1">
    <source>
        <dbReference type="Proteomes" id="UP000095282"/>
    </source>
</evidence>
<dbReference type="WBParaSite" id="Csp11.Scaffold620.g6124.t1">
    <property type="protein sequence ID" value="Csp11.Scaffold620.g6124.t1"/>
    <property type="gene ID" value="Csp11.Scaffold620.g6124"/>
</dbReference>
<accession>A0A1I7TI03</accession>
<sequence length="89" mass="10527">MENPNWALYQYPNYPEKILQISVIGEFIWFRGPGYIPGEMEKAEEVLKIKIDHQEGFKFTRDGIIREPCRQPYIMFFGPVKSYSDSSNF</sequence>
<protein>
    <submittedName>
        <fullName evidence="2">Cytochrome P450</fullName>
    </submittedName>
</protein>
<dbReference type="AlphaFoldDB" id="A0A1I7TI03"/>
<organism evidence="1 2">
    <name type="scientific">Caenorhabditis tropicalis</name>
    <dbReference type="NCBI Taxonomy" id="1561998"/>
    <lineage>
        <taxon>Eukaryota</taxon>
        <taxon>Metazoa</taxon>
        <taxon>Ecdysozoa</taxon>
        <taxon>Nematoda</taxon>
        <taxon>Chromadorea</taxon>
        <taxon>Rhabditida</taxon>
        <taxon>Rhabditina</taxon>
        <taxon>Rhabditomorpha</taxon>
        <taxon>Rhabditoidea</taxon>
        <taxon>Rhabditidae</taxon>
        <taxon>Peloderinae</taxon>
        <taxon>Caenorhabditis</taxon>
    </lineage>
</organism>
<name>A0A1I7TI03_9PELO</name>
<reference evidence="2" key="1">
    <citation type="submission" date="2016-11" db="UniProtKB">
        <authorList>
            <consortium name="WormBaseParasite"/>
        </authorList>
    </citation>
    <scope>IDENTIFICATION</scope>
</reference>
<proteinExistence type="predicted"/>
<keyword evidence="1" id="KW-1185">Reference proteome</keyword>
<dbReference type="Proteomes" id="UP000095282">
    <property type="component" value="Unplaced"/>
</dbReference>